<accession>J0WY22</accession>
<dbReference type="InterPro" id="IPR051236">
    <property type="entry name" value="HAT_RTT109-like"/>
</dbReference>
<dbReference type="InParanoid" id="J0WY22"/>
<dbReference type="eggNOG" id="ENOG502RXNI">
    <property type="taxonomic scope" value="Eukaryota"/>
</dbReference>
<dbReference type="Proteomes" id="UP000006514">
    <property type="component" value="Unassembled WGS sequence"/>
</dbReference>
<dbReference type="EMBL" id="JH687805">
    <property type="protein sequence ID" value="EJD40206.1"/>
    <property type="molecule type" value="Genomic_DNA"/>
</dbReference>
<dbReference type="GO" id="GO:0006629">
    <property type="term" value="P:lipid metabolic process"/>
    <property type="evidence" value="ECO:0007669"/>
    <property type="project" value="InterPro"/>
</dbReference>
<evidence type="ECO:0000256" key="2">
    <source>
        <dbReference type="SAM" id="SignalP"/>
    </source>
</evidence>
<evidence type="ECO:0000313" key="3">
    <source>
        <dbReference type="EMBL" id="EJD40206.1"/>
    </source>
</evidence>
<dbReference type="PANTHER" id="PTHR31571:SF5">
    <property type="entry name" value="ALTERED INHERITANCE OF MITOCHONDRIA PROTEIN 6"/>
    <property type="match status" value="1"/>
</dbReference>
<dbReference type="CDD" id="cd08577">
    <property type="entry name" value="PI-PLCc_GDPD_SF_unchar3"/>
    <property type="match status" value="1"/>
</dbReference>
<dbReference type="InterPro" id="IPR039559">
    <property type="entry name" value="AIM6_PI-PLC-like_dom"/>
</dbReference>
<evidence type="ECO:0000256" key="1">
    <source>
        <dbReference type="ARBA" id="ARBA00008858"/>
    </source>
</evidence>
<dbReference type="GO" id="GO:0008081">
    <property type="term" value="F:phosphoric diester hydrolase activity"/>
    <property type="evidence" value="ECO:0007669"/>
    <property type="project" value="InterPro"/>
</dbReference>
<dbReference type="InterPro" id="IPR017946">
    <property type="entry name" value="PLC-like_Pdiesterase_TIM-brl"/>
</dbReference>
<evidence type="ECO:0000313" key="4">
    <source>
        <dbReference type="Proteomes" id="UP000006514"/>
    </source>
</evidence>
<name>J0WY22_AURST</name>
<sequence length="303" mass="32722">MFSAQLACLLLASVHLVAANGIDNRITELVNSYSPLLQYPTNFTQGIVPKAIHSHNDYWRQVPLLTAISLGVVSVEADVWLVDGELLVGHEPAALSPVRTFDALYVQPLLEMIAGQNPKSPFTVNQTAPNGVWDTSSDTPVQLLVDMKTDGAETLPFVVKALERLRSAGYLSTVHDTTFTPAPVLVIGTGNTPLAGVVALEPRDVFLDGPLAALNDSHTPTVSPLASTDWETFVGWDGIGEMGDEQRANMTSFINDAHARGIKARFYETPGWPISARNAVWKELLNAGTDFLNADDLEAASNF</sequence>
<keyword evidence="2" id="KW-0732">Signal</keyword>
<dbReference type="AlphaFoldDB" id="J0WY22"/>
<dbReference type="OMA" id="QRVRFWA"/>
<gene>
    <name evidence="3" type="ORF">AURDEDRAFT_115976</name>
</gene>
<dbReference type="OrthoDB" id="4153866at2759"/>
<organism evidence="3 4">
    <name type="scientific">Auricularia subglabra (strain TFB-10046 / SS5)</name>
    <name type="common">White-rot fungus</name>
    <name type="synonym">Auricularia delicata (strain TFB10046)</name>
    <dbReference type="NCBI Taxonomy" id="717982"/>
    <lineage>
        <taxon>Eukaryota</taxon>
        <taxon>Fungi</taxon>
        <taxon>Dikarya</taxon>
        <taxon>Basidiomycota</taxon>
        <taxon>Agaricomycotina</taxon>
        <taxon>Agaricomycetes</taxon>
        <taxon>Auriculariales</taxon>
        <taxon>Auriculariaceae</taxon>
        <taxon>Auricularia</taxon>
    </lineage>
</organism>
<proteinExistence type="inferred from homology"/>
<dbReference type="PANTHER" id="PTHR31571">
    <property type="entry name" value="ALTERED INHERITANCE OF MITOCHONDRIA PROTEIN 6"/>
    <property type="match status" value="1"/>
</dbReference>
<keyword evidence="4" id="KW-1185">Reference proteome</keyword>
<dbReference type="SUPFAM" id="SSF51695">
    <property type="entry name" value="PLC-like phosphodiesterases"/>
    <property type="match status" value="1"/>
</dbReference>
<feature type="signal peptide" evidence="2">
    <location>
        <begin position="1"/>
        <end position="19"/>
    </location>
</feature>
<protein>
    <submittedName>
        <fullName evidence="3">Uncharacterized protein</fullName>
    </submittedName>
</protein>
<comment type="similarity">
    <text evidence="1">Belongs to the AIM6 family.</text>
</comment>
<dbReference type="KEGG" id="adl:AURDEDRAFT_115976"/>
<feature type="chain" id="PRO_5003741524" evidence="2">
    <location>
        <begin position="20"/>
        <end position="303"/>
    </location>
</feature>
<reference evidence="4" key="1">
    <citation type="journal article" date="2012" name="Science">
        <title>The Paleozoic origin of enzymatic lignin decomposition reconstructed from 31 fungal genomes.</title>
        <authorList>
            <person name="Floudas D."/>
            <person name="Binder M."/>
            <person name="Riley R."/>
            <person name="Barry K."/>
            <person name="Blanchette R.A."/>
            <person name="Henrissat B."/>
            <person name="Martinez A.T."/>
            <person name="Otillar R."/>
            <person name="Spatafora J.W."/>
            <person name="Yadav J.S."/>
            <person name="Aerts A."/>
            <person name="Benoit I."/>
            <person name="Boyd A."/>
            <person name="Carlson A."/>
            <person name="Copeland A."/>
            <person name="Coutinho P.M."/>
            <person name="de Vries R.P."/>
            <person name="Ferreira P."/>
            <person name="Findley K."/>
            <person name="Foster B."/>
            <person name="Gaskell J."/>
            <person name="Glotzer D."/>
            <person name="Gorecki P."/>
            <person name="Heitman J."/>
            <person name="Hesse C."/>
            <person name="Hori C."/>
            <person name="Igarashi K."/>
            <person name="Jurgens J.A."/>
            <person name="Kallen N."/>
            <person name="Kersten P."/>
            <person name="Kohler A."/>
            <person name="Kuees U."/>
            <person name="Kumar T.K.A."/>
            <person name="Kuo A."/>
            <person name="LaButti K."/>
            <person name="Larrondo L.F."/>
            <person name="Lindquist E."/>
            <person name="Ling A."/>
            <person name="Lombard V."/>
            <person name="Lucas S."/>
            <person name="Lundell T."/>
            <person name="Martin R."/>
            <person name="McLaughlin D.J."/>
            <person name="Morgenstern I."/>
            <person name="Morin E."/>
            <person name="Murat C."/>
            <person name="Nagy L.G."/>
            <person name="Nolan M."/>
            <person name="Ohm R.A."/>
            <person name="Patyshakuliyeva A."/>
            <person name="Rokas A."/>
            <person name="Ruiz-Duenas F.J."/>
            <person name="Sabat G."/>
            <person name="Salamov A."/>
            <person name="Samejima M."/>
            <person name="Schmutz J."/>
            <person name="Slot J.C."/>
            <person name="St John F."/>
            <person name="Stenlid J."/>
            <person name="Sun H."/>
            <person name="Sun S."/>
            <person name="Syed K."/>
            <person name="Tsang A."/>
            <person name="Wiebenga A."/>
            <person name="Young D."/>
            <person name="Pisabarro A."/>
            <person name="Eastwood D.C."/>
            <person name="Martin F."/>
            <person name="Cullen D."/>
            <person name="Grigoriev I.V."/>
            <person name="Hibbett D.S."/>
        </authorList>
    </citation>
    <scope>NUCLEOTIDE SEQUENCE [LARGE SCALE GENOMIC DNA]</scope>
    <source>
        <strain evidence="4">TFB10046</strain>
    </source>
</reference>